<evidence type="ECO:0000256" key="1">
    <source>
        <dbReference type="SAM" id="MobiDB-lite"/>
    </source>
</evidence>
<gene>
    <name evidence="3" type="ORF">Fot_15045</name>
</gene>
<dbReference type="Pfam" id="PF20167">
    <property type="entry name" value="Transposase_32"/>
    <property type="match status" value="1"/>
</dbReference>
<dbReference type="AlphaFoldDB" id="A0ABD1W8C2"/>
<dbReference type="InterPro" id="IPR046796">
    <property type="entry name" value="Transposase_32_dom"/>
</dbReference>
<feature type="compositionally biased region" description="Polar residues" evidence="1">
    <location>
        <begin position="224"/>
        <end position="235"/>
    </location>
</feature>
<proteinExistence type="predicted"/>
<dbReference type="Proteomes" id="UP001604277">
    <property type="component" value="Unassembled WGS sequence"/>
</dbReference>
<name>A0ABD1W8C2_9LAMI</name>
<accession>A0ABD1W8C2</accession>
<organism evidence="3 4">
    <name type="scientific">Forsythia ovata</name>
    <dbReference type="NCBI Taxonomy" id="205694"/>
    <lineage>
        <taxon>Eukaryota</taxon>
        <taxon>Viridiplantae</taxon>
        <taxon>Streptophyta</taxon>
        <taxon>Embryophyta</taxon>
        <taxon>Tracheophyta</taxon>
        <taxon>Spermatophyta</taxon>
        <taxon>Magnoliopsida</taxon>
        <taxon>eudicotyledons</taxon>
        <taxon>Gunneridae</taxon>
        <taxon>Pentapetalae</taxon>
        <taxon>asterids</taxon>
        <taxon>lamiids</taxon>
        <taxon>Lamiales</taxon>
        <taxon>Oleaceae</taxon>
        <taxon>Forsythieae</taxon>
        <taxon>Forsythia</taxon>
    </lineage>
</organism>
<feature type="domain" description="Putative plant transposon protein" evidence="2">
    <location>
        <begin position="3"/>
        <end position="168"/>
    </location>
</feature>
<feature type="region of interest" description="Disordered" evidence="1">
    <location>
        <begin position="200"/>
        <end position="235"/>
    </location>
</feature>
<dbReference type="EMBL" id="JBFOLJ010000004">
    <property type="protein sequence ID" value="KAL2545812.1"/>
    <property type="molecule type" value="Genomic_DNA"/>
</dbReference>
<evidence type="ECO:0000313" key="4">
    <source>
        <dbReference type="Proteomes" id="UP001604277"/>
    </source>
</evidence>
<keyword evidence="4" id="KW-1185">Reference proteome</keyword>
<reference evidence="4" key="1">
    <citation type="submission" date="2024-07" db="EMBL/GenBank/DDBJ databases">
        <title>Two chromosome-level genome assemblies of Korean endemic species Abeliophyllum distichum and Forsythia ovata (Oleaceae).</title>
        <authorList>
            <person name="Jang H."/>
        </authorList>
    </citation>
    <scope>NUCLEOTIDE SEQUENCE [LARGE SCALE GENOMIC DNA]</scope>
</reference>
<protein>
    <recommendedName>
        <fullName evidence="2">Putative plant transposon protein domain-containing protein</fullName>
    </recommendedName>
</protein>
<evidence type="ECO:0000259" key="2">
    <source>
        <dbReference type="Pfam" id="PF20167"/>
    </source>
</evidence>
<evidence type="ECO:0000313" key="3">
    <source>
        <dbReference type="EMBL" id="KAL2545812.1"/>
    </source>
</evidence>
<sequence length="235" mass="26580">MGNPKLVQDLYNNINEDIENEESTLANYTKVLEKWIPFTKESIDDYLGLTSTAATYYKDFFPDFHYEDVVSFLFGRSTTGESGPFHNGALSEMAWYMHHFVTTNVEPTSNTTAINIQRAQLLYTIWVRKIDLGQHIYELIRDHGIEKSSSKRVIFMRLIMAICKKAGVCSIPQDKTLLHNDLSSRGSFRRACEQIANKDRHIAAAPPSDLGESSGRAPPPSYSPFEQQCLTCSKG</sequence>
<comment type="caution">
    <text evidence="3">The sequence shown here is derived from an EMBL/GenBank/DDBJ whole genome shotgun (WGS) entry which is preliminary data.</text>
</comment>